<dbReference type="AlphaFoldDB" id="A0A3N4HTZ5"/>
<feature type="compositionally biased region" description="Polar residues" evidence="1">
    <location>
        <begin position="43"/>
        <end position="54"/>
    </location>
</feature>
<sequence length="124" mass="14193">MQLRAPRQASQSSWDEAHNVCSSSKCASVDTAGPHPSAEFDKQNGNTLEYSIIQSKPHKQTSRERQDYRQCRKHKTRKNPTAIAYIANEKKKQTTISRKDTDKAIQYRPGKRKNSSQTMKKAEK</sequence>
<gene>
    <name evidence="2" type="ORF">BJ508DRAFT_173932</name>
</gene>
<reference evidence="2 3" key="1">
    <citation type="journal article" date="2018" name="Nat. Ecol. Evol.">
        <title>Pezizomycetes genomes reveal the molecular basis of ectomycorrhizal truffle lifestyle.</title>
        <authorList>
            <person name="Murat C."/>
            <person name="Payen T."/>
            <person name="Noel B."/>
            <person name="Kuo A."/>
            <person name="Morin E."/>
            <person name="Chen J."/>
            <person name="Kohler A."/>
            <person name="Krizsan K."/>
            <person name="Balestrini R."/>
            <person name="Da Silva C."/>
            <person name="Montanini B."/>
            <person name="Hainaut M."/>
            <person name="Levati E."/>
            <person name="Barry K.W."/>
            <person name="Belfiori B."/>
            <person name="Cichocki N."/>
            <person name="Clum A."/>
            <person name="Dockter R.B."/>
            <person name="Fauchery L."/>
            <person name="Guy J."/>
            <person name="Iotti M."/>
            <person name="Le Tacon F."/>
            <person name="Lindquist E.A."/>
            <person name="Lipzen A."/>
            <person name="Malagnac F."/>
            <person name="Mello A."/>
            <person name="Molinier V."/>
            <person name="Miyauchi S."/>
            <person name="Poulain J."/>
            <person name="Riccioni C."/>
            <person name="Rubini A."/>
            <person name="Sitrit Y."/>
            <person name="Splivallo R."/>
            <person name="Traeger S."/>
            <person name="Wang M."/>
            <person name="Zifcakova L."/>
            <person name="Wipf D."/>
            <person name="Zambonelli A."/>
            <person name="Paolocci F."/>
            <person name="Nowrousian M."/>
            <person name="Ottonello S."/>
            <person name="Baldrian P."/>
            <person name="Spatafora J.W."/>
            <person name="Henrissat B."/>
            <person name="Nagy L.G."/>
            <person name="Aury J.M."/>
            <person name="Wincker P."/>
            <person name="Grigoriev I.V."/>
            <person name="Bonfante P."/>
            <person name="Martin F.M."/>
        </authorList>
    </citation>
    <scope>NUCLEOTIDE SEQUENCE [LARGE SCALE GENOMIC DNA]</scope>
    <source>
        <strain evidence="2 3">RN42</strain>
    </source>
</reference>
<feature type="compositionally biased region" description="Basic and acidic residues" evidence="1">
    <location>
        <begin position="61"/>
        <end position="70"/>
    </location>
</feature>
<accession>A0A3N4HTZ5</accession>
<dbReference type="Proteomes" id="UP000275078">
    <property type="component" value="Unassembled WGS sequence"/>
</dbReference>
<name>A0A3N4HTZ5_ASCIM</name>
<evidence type="ECO:0000313" key="3">
    <source>
        <dbReference type="Proteomes" id="UP000275078"/>
    </source>
</evidence>
<keyword evidence="3" id="KW-1185">Reference proteome</keyword>
<evidence type="ECO:0000313" key="2">
    <source>
        <dbReference type="EMBL" id="RPA77159.1"/>
    </source>
</evidence>
<feature type="compositionally biased region" description="Polar residues" evidence="1">
    <location>
        <begin position="115"/>
        <end position="124"/>
    </location>
</feature>
<evidence type="ECO:0000256" key="1">
    <source>
        <dbReference type="SAM" id="MobiDB-lite"/>
    </source>
</evidence>
<feature type="region of interest" description="Disordered" evidence="1">
    <location>
        <begin position="23"/>
        <end position="124"/>
    </location>
</feature>
<feature type="compositionally biased region" description="Basic and acidic residues" evidence="1">
    <location>
        <begin position="88"/>
        <end position="105"/>
    </location>
</feature>
<organism evidence="2 3">
    <name type="scientific">Ascobolus immersus RN42</name>
    <dbReference type="NCBI Taxonomy" id="1160509"/>
    <lineage>
        <taxon>Eukaryota</taxon>
        <taxon>Fungi</taxon>
        <taxon>Dikarya</taxon>
        <taxon>Ascomycota</taxon>
        <taxon>Pezizomycotina</taxon>
        <taxon>Pezizomycetes</taxon>
        <taxon>Pezizales</taxon>
        <taxon>Ascobolaceae</taxon>
        <taxon>Ascobolus</taxon>
    </lineage>
</organism>
<protein>
    <submittedName>
        <fullName evidence="2">Uncharacterized protein</fullName>
    </submittedName>
</protein>
<dbReference type="EMBL" id="ML119731">
    <property type="protein sequence ID" value="RPA77159.1"/>
    <property type="molecule type" value="Genomic_DNA"/>
</dbReference>
<proteinExistence type="predicted"/>